<dbReference type="Gene3D" id="3.30.470.20">
    <property type="entry name" value="ATP-grasp fold, B domain"/>
    <property type="match status" value="1"/>
</dbReference>
<dbReference type="GO" id="GO:0005930">
    <property type="term" value="C:axoneme"/>
    <property type="evidence" value="ECO:0007669"/>
    <property type="project" value="TreeGrafter"/>
</dbReference>
<evidence type="ECO:0000256" key="3">
    <source>
        <dbReference type="ARBA" id="ARBA00022598"/>
    </source>
</evidence>
<dbReference type="PROSITE" id="PS50975">
    <property type="entry name" value="ATP_GRASP"/>
    <property type="match status" value="1"/>
</dbReference>
<evidence type="ECO:0000256" key="4">
    <source>
        <dbReference type="ARBA" id="ARBA00022741"/>
    </source>
</evidence>
<organism evidence="8 9">
    <name type="scientific">Popillia japonica</name>
    <name type="common">Japanese beetle</name>
    <dbReference type="NCBI Taxonomy" id="7064"/>
    <lineage>
        <taxon>Eukaryota</taxon>
        <taxon>Metazoa</taxon>
        <taxon>Ecdysozoa</taxon>
        <taxon>Arthropoda</taxon>
        <taxon>Hexapoda</taxon>
        <taxon>Insecta</taxon>
        <taxon>Pterygota</taxon>
        <taxon>Neoptera</taxon>
        <taxon>Endopterygota</taxon>
        <taxon>Coleoptera</taxon>
        <taxon>Polyphaga</taxon>
        <taxon>Scarabaeiformia</taxon>
        <taxon>Scarabaeidae</taxon>
        <taxon>Rutelinae</taxon>
        <taxon>Popillia</taxon>
    </lineage>
</organism>
<dbReference type="PANTHER" id="PTHR45870">
    <property type="entry name" value="TUBULIN MONOGLYCYLASE TTLL3"/>
    <property type="match status" value="1"/>
</dbReference>
<keyword evidence="5 6" id="KW-0067">ATP-binding</keyword>
<evidence type="ECO:0000313" key="8">
    <source>
        <dbReference type="EMBL" id="KAK9719546.1"/>
    </source>
</evidence>
<gene>
    <name evidence="8" type="ORF">QE152_g22585</name>
</gene>
<keyword evidence="3 8" id="KW-0436">Ligase</keyword>
<dbReference type="InterPro" id="IPR051437">
    <property type="entry name" value="TTLL_monoglycylase"/>
</dbReference>
<dbReference type="AlphaFoldDB" id="A0AAW1KJU0"/>
<dbReference type="GO" id="GO:0015630">
    <property type="term" value="C:microtubule cytoskeleton"/>
    <property type="evidence" value="ECO:0007669"/>
    <property type="project" value="TreeGrafter"/>
</dbReference>
<dbReference type="PROSITE" id="PS51221">
    <property type="entry name" value="TTL"/>
    <property type="match status" value="1"/>
</dbReference>
<dbReference type="GO" id="GO:0046872">
    <property type="term" value="F:metal ion binding"/>
    <property type="evidence" value="ECO:0007669"/>
    <property type="project" value="InterPro"/>
</dbReference>
<proteinExistence type="predicted"/>
<sequence length="543" mass="63623">MKISILGKVPIKTFHFALKECDKFIQKFRHEDIDFMIQDAMEIDWNQFLDSYYRCVHVGNHFKSCDLETEQSLVHKSKLMLSKMKKIWPYMDMDGYMNIWILKPTAGSRGIGIHICRTLAYVLRIVSERKTYKYIIQKYIERPLLIYNTKFDIRQWFLISSTSPLTIWMYKVCYLRFSSQTYNLRKLHESIHLTNNSVQCKYQNSNRDPALPEYNMWDSHKFKGYLEMIGYPNVFDEIIYPGMKQCITAAILIHQDYINTRKNSFELYGADFMLTEDFTPWLIEINSRPALHASTPITARMCPQVLEDVVKVIIDKTRNPNATTGSFELLYKEKLYQLPPLDPAGLQLQGKPLTQEFFYTPLNDSSGSLQPEKLSSDIINISSTHTYMKYVSKQMKKTLENLLDIIHKERMRRQKLKTRRSYLTVQSGKIPIDLEQDSIQYVENINKVNDSIKEIQQILKPNFISDRKLQDLTSSIERDKMSTGKLSNKSSEVQLTEICYSTPNVTKKIELNNNDTKYYLPKQTDEQLSKESAITCRNKPTNS</sequence>
<comment type="subcellular location">
    <subcellularLocation>
        <location evidence="1">Cytoplasm</location>
    </subcellularLocation>
</comment>
<dbReference type="InterPro" id="IPR004344">
    <property type="entry name" value="TTL/TTLL_fam"/>
</dbReference>
<dbReference type="Pfam" id="PF03133">
    <property type="entry name" value="TTL"/>
    <property type="match status" value="1"/>
</dbReference>
<evidence type="ECO:0000256" key="1">
    <source>
        <dbReference type="ARBA" id="ARBA00004496"/>
    </source>
</evidence>
<evidence type="ECO:0000256" key="6">
    <source>
        <dbReference type="PROSITE-ProRule" id="PRU00409"/>
    </source>
</evidence>
<dbReference type="PANTHER" id="PTHR45870:SF2">
    <property type="entry name" value="TUBULIN MONOGLYCYLASE TTLL3"/>
    <property type="match status" value="1"/>
</dbReference>
<comment type="caution">
    <text evidence="8">The sequence shown here is derived from an EMBL/GenBank/DDBJ whole genome shotgun (WGS) entry which is preliminary data.</text>
</comment>
<keyword evidence="4 6" id="KW-0547">Nucleotide-binding</keyword>
<feature type="domain" description="ATP-grasp" evidence="7">
    <location>
        <begin position="270"/>
        <end position="314"/>
    </location>
</feature>
<dbReference type="SUPFAM" id="SSF56059">
    <property type="entry name" value="Glutathione synthetase ATP-binding domain-like"/>
    <property type="match status" value="1"/>
</dbReference>
<reference evidence="8 9" key="1">
    <citation type="journal article" date="2024" name="BMC Genomics">
        <title>De novo assembly and annotation of Popillia japonica's genome with initial clues to its potential as an invasive pest.</title>
        <authorList>
            <person name="Cucini C."/>
            <person name="Boschi S."/>
            <person name="Funari R."/>
            <person name="Cardaioli E."/>
            <person name="Iannotti N."/>
            <person name="Marturano G."/>
            <person name="Paoli F."/>
            <person name="Bruttini M."/>
            <person name="Carapelli A."/>
            <person name="Frati F."/>
            <person name="Nardi F."/>
        </authorList>
    </citation>
    <scope>NUCLEOTIDE SEQUENCE [LARGE SCALE GENOMIC DNA]</scope>
    <source>
        <strain evidence="8">DMR45628</strain>
    </source>
</reference>
<evidence type="ECO:0000259" key="7">
    <source>
        <dbReference type="PROSITE" id="PS50975"/>
    </source>
</evidence>
<keyword evidence="9" id="KW-1185">Reference proteome</keyword>
<dbReference type="GO" id="GO:0060271">
    <property type="term" value="P:cilium assembly"/>
    <property type="evidence" value="ECO:0007669"/>
    <property type="project" value="TreeGrafter"/>
</dbReference>
<dbReference type="EMBL" id="JASPKY010000218">
    <property type="protein sequence ID" value="KAK9719546.1"/>
    <property type="molecule type" value="Genomic_DNA"/>
</dbReference>
<name>A0AAW1KJU0_POPJA</name>
<evidence type="ECO:0000256" key="2">
    <source>
        <dbReference type="ARBA" id="ARBA00022490"/>
    </source>
</evidence>
<dbReference type="InterPro" id="IPR011761">
    <property type="entry name" value="ATP-grasp"/>
</dbReference>
<protein>
    <submittedName>
        <fullName evidence="8">Tubulin-tyrosine ligase family</fullName>
    </submittedName>
</protein>
<dbReference type="GO" id="GO:0003341">
    <property type="term" value="P:cilium movement"/>
    <property type="evidence" value="ECO:0007669"/>
    <property type="project" value="TreeGrafter"/>
</dbReference>
<evidence type="ECO:0000313" key="9">
    <source>
        <dbReference type="Proteomes" id="UP001458880"/>
    </source>
</evidence>
<accession>A0AAW1KJU0</accession>
<evidence type="ECO:0000256" key="5">
    <source>
        <dbReference type="ARBA" id="ARBA00022840"/>
    </source>
</evidence>
<keyword evidence="2" id="KW-0963">Cytoplasm</keyword>
<dbReference type="Proteomes" id="UP001458880">
    <property type="component" value="Unassembled WGS sequence"/>
</dbReference>
<dbReference type="GO" id="GO:0005524">
    <property type="term" value="F:ATP binding"/>
    <property type="evidence" value="ECO:0007669"/>
    <property type="project" value="UniProtKB-UniRule"/>
</dbReference>
<dbReference type="GO" id="GO:0070736">
    <property type="term" value="F:protein-glycine ligase activity, initiating"/>
    <property type="evidence" value="ECO:0007669"/>
    <property type="project" value="TreeGrafter"/>
</dbReference>